<dbReference type="SUPFAM" id="SSF55785">
    <property type="entry name" value="PYP-like sensor domain (PAS domain)"/>
    <property type="match status" value="1"/>
</dbReference>
<dbReference type="PANTHER" id="PTHR39966:SF3">
    <property type="entry name" value="DUF438 DOMAIN-CONTAINING PROTEIN"/>
    <property type="match status" value="1"/>
</dbReference>
<dbReference type="Pfam" id="PF01814">
    <property type="entry name" value="Hemerythrin"/>
    <property type="match status" value="1"/>
</dbReference>
<dbReference type="InterPro" id="IPR012312">
    <property type="entry name" value="Hemerythrin-like"/>
</dbReference>
<feature type="compositionally biased region" description="Basic and acidic residues" evidence="1">
    <location>
        <begin position="279"/>
        <end position="288"/>
    </location>
</feature>
<proteinExistence type="predicted"/>
<dbReference type="EMBL" id="AP008230">
    <property type="protein sequence ID" value="BAE83325.1"/>
    <property type="molecule type" value="Genomic_DNA"/>
</dbReference>
<evidence type="ECO:0000313" key="4">
    <source>
        <dbReference type="EMBL" id="BAE83325.1"/>
    </source>
</evidence>
<dbReference type="Pfam" id="PF13596">
    <property type="entry name" value="PAS_10"/>
    <property type="match status" value="1"/>
</dbReference>
<dbReference type="InterPro" id="IPR035965">
    <property type="entry name" value="PAS-like_dom_sf"/>
</dbReference>
<dbReference type="Gene3D" id="3.30.450.20">
    <property type="entry name" value="PAS domain"/>
    <property type="match status" value="1"/>
</dbReference>
<evidence type="ECO:0000259" key="2">
    <source>
        <dbReference type="Pfam" id="PF01814"/>
    </source>
</evidence>
<evidence type="ECO:0000259" key="3">
    <source>
        <dbReference type="Pfam" id="PF04282"/>
    </source>
</evidence>
<evidence type="ECO:0000313" key="5">
    <source>
        <dbReference type="Proteomes" id="UP000001946"/>
    </source>
</evidence>
<feature type="domain" description="DUF438" evidence="3">
    <location>
        <begin position="29"/>
        <end position="94"/>
    </location>
</feature>
<protein>
    <recommendedName>
        <fullName evidence="6">DUF438 domain-containing protein</fullName>
    </recommendedName>
</protein>
<dbReference type="GO" id="GO:0005886">
    <property type="term" value="C:plasma membrane"/>
    <property type="evidence" value="ECO:0007669"/>
    <property type="project" value="TreeGrafter"/>
</dbReference>
<dbReference type="Gene3D" id="1.20.120.520">
    <property type="entry name" value="nmb1532 protein domain like"/>
    <property type="match status" value="1"/>
</dbReference>
<gene>
    <name evidence="4" type="ordered locus">DSY1536</name>
</gene>
<organism evidence="4 5">
    <name type="scientific">Desulfitobacterium hafniense (strain Y51)</name>
    <dbReference type="NCBI Taxonomy" id="138119"/>
    <lineage>
        <taxon>Bacteria</taxon>
        <taxon>Bacillati</taxon>
        <taxon>Bacillota</taxon>
        <taxon>Clostridia</taxon>
        <taxon>Eubacteriales</taxon>
        <taxon>Desulfitobacteriaceae</taxon>
        <taxon>Desulfitobacterium</taxon>
    </lineage>
</organism>
<dbReference type="STRING" id="138119.DSY1536"/>
<dbReference type="Pfam" id="PF04282">
    <property type="entry name" value="DUF438"/>
    <property type="match status" value="1"/>
</dbReference>
<accession>Q24XB7</accession>
<dbReference type="eggNOG" id="COG2461">
    <property type="taxonomic scope" value="Bacteria"/>
</dbReference>
<keyword evidence="5" id="KW-1185">Reference proteome</keyword>
<dbReference type="AlphaFoldDB" id="Q24XB7"/>
<feature type="domain" description="Hemerythrin-like" evidence="2">
    <location>
        <begin position="108"/>
        <end position="238"/>
    </location>
</feature>
<feature type="region of interest" description="Disordered" evidence="1">
    <location>
        <begin position="270"/>
        <end position="289"/>
    </location>
</feature>
<evidence type="ECO:0000256" key="1">
    <source>
        <dbReference type="SAM" id="MobiDB-lite"/>
    </source>
</evidence>
<dbReference type="PANTHER" id="PTHR39966">
    <property type="entry name" value="BLL2471 PROTEIN-RELATED"/>
    <property type="match status" value="1"/>
</dbReference>
<name>Q24XB7_DESHY</name>
<dbReference type="KEGG" id="dsy:DSY1536"/>
<dbReference type="HOGENOM" id="CLU_026706_1_0_9"/>
<sequence length="424" mass="48455">MPKKAMKLLNRSERMSELINNREHRQKVLKELIRELHNGQPVEEVKERFGKLVEGLAATEISQMEQALIQEGMPVEEIQRLCDVHAAVLGTSVQQIHTPDQGEEQNGHPVHTFQLENQALEALLKNVITPGLERYEASGDSDALATLITAFRSLWEIDKHYSRKENLLFPIMEQHGITAPPKVMWGVDDEIRAVIKETRKLLSTEPPRQEEILAKAKEAVTRVPEMIFKEENILFPMVLDTFSEDEWVFIAEASSEIGYCLIDEPQKVWKPKSAQGQGNDDKQNDRNTQDGYVEFDAGKLLPEEINAIMNTLPLDITFVGRDGTVKYFTQGKERIFARAKTVLGRRVENCHPPASVHVVEKVVEELQSGKKDHEDFWIKMGDKYVLIRYYAVRNAEGEYLGIMEISQDIKEIQDITGEKRLLSE</sequence>
<reference evidence="4 5" key="1">
    <citation type="journal article" date="2006" name="J. Bacteriol.">
        <title>Complete genome sequence of the dehalorespiring bacterium Desulfitobacterium hafniense Y51 and comparison with Dehalococcoides ethenogenes 195.</title>
        <authorList>
            <person name="Nonaka H."/>
            <person name="Keresztes G."/>
            <person name="Shinoda Y."/>
            <person name="Ikenaga Y."/>
            <person name="Abe M."/>
            <person name="Naito K."/>
            <person name="Inatomi K."/>
            <person name="Furukawa K."/>
            <person name="Inui M."/>
            <person name="Yukawa H."/>
        </authorList>
    </citation>
    <scope>NUCLEOTIDE SEQUENCE [LARGE SCALE GENOMIC DNA]</scope>
    <source>
        <strain evidence="4 5">Y51</strain>
    </source>
</reference>
<dbReference type="Proteomes" id="UP000001946">
    <property type="component" value="Chromosome"/>
</dbReference>
<dbReference type="InterPro" id="IPR007380">
    <property type="entry name" value="DUF438"/>
</dbReference>
<evidence type="ECO:0008006" key="6">
    <source>
        <dbReference type="Google" id="ProtNLM"/>
    </source>
</evidence>